<accession>A0A8J6J9M2</accession>
<organism evidence="1 2">
    <name type="scientific">Lawsonibacter hominis</name>
    <dbReference type="NCBI Taxonomy" id="2763053"/>
    <lineage>
        <taxon>Bacteria</taxon>
        <taxon>Bacillati</taxon>
        <taxon>Bacillota</taxon>
        <taxon>Clostridia</taxon>
        <taxon>Eubacteriales</taxon>
        <taxon>Oscillospiraceae</taxon>
        <taxon>Lawsonibacter</taxon>
    </lineage>
</organism>
<dbReference type="Gene3D" id="3.30.460.40">
    <property type="match status" value="1"/>
</dbReference>
<proteinExistence type="predicted"/>
<dbReference type="Proteomes" id="UP000661435">
    <property type="component" value="Unassembled WGS sequence"/>
</dbReference>
<gene>
    <name evidence="1" type="ORF">H8S57_16795</name>
</gene>
<sequence>MLTELHENVLLKIYGIIRNSGENICWGLTGSTSFALQGVDVEPHDIDIQTDGASAYILGRLLAEYEVQPVMFCGNAKIRSHFGKYLIDGMEVEIMGDIQKSAGDHWEDIVPLESILDYISWHDVSIPVLKLSYEAEAYEKLGRIAKAKMLRDYLN</sequence>
<comment type="caution">
    <text evidence="1">The sequence shown here is derived from an EMBL/GenBank/DDBJ whole genome shotgun (WGS) entry which is preliminary data.</text>
</comment>
<dbReference type="RefSeq" id="WP_186909086.1">
    <property type="nucleotide sequence ID" value="NZ_JACOPP010000073.1"/>
</dbReference>
<evidence type="ECO:0000313" key="2">
    <source>
        <dbReference type="Proteomes" id="UP000661435"/>
    </source>
</evidence>
<dbReference type="EMBL" id="JACOPP010000073">
    <property type="protein sequence ID" value="MBC5735346.1"/>
    <property type="molecule type" value="Genomic_DNA"/>
</dbReference>
<name>A0A8J6J9M2_9FIRM</name>
<dbReference type="InterPro" id="IPR043519">
    <property type="entry name" value="NT_sf"/>
</dbReference>
<dbReference type="AlphaFoldDB" id="A0A8J6J9M2"/>
<dbReference type="SUPFAM" id="SSF81301">
    <property type="entry name" value="Nucleotidyltransferase"/>
    <property type="match status" value="1"/>
</dbReference>
<reference evidence="1" key="1">
    <citation type="submission" date="2020-08" db="EMBL/GenBank/DDBJ databases">
        <title>Genome public.</title>
        <authorList>
            <person name="Liu C."/>
            <person name="Sun Q."/>
        </authorList>
    </citation>
    <scope>NUCLEOTIDE SEQUENCE</scope>
    <source>
        <strain evidence="1">NSJ-51</strain>
    </source>
</reference>
<keyword evidence="2" id="KW-1185">Reference proteome</keyword>
<dbReference type="Pfam" id="PF10706">
    <property type="entry name" value="Aminoglyc_resit"/>
    <property type="match status" value="1"/>
</dbReference>
<evidence type="ECO:0000313" key="1">
    <source>
        <dbReference type="EMBL" id="MBC5735346.1"/>
    </source>
</evidence>
<dbReference type="InterPro" id="IPR019646">
    <property type="entry name" value="Aminoglyc_AdlTrfase"/>
</dbReference>
<protein>
    <submittedName>
        <fullName evidence="1">Uncharacterized protein</fullName>
    </submittedName>
</protein>